<feature type="non-terminal residue" evidence="2">
    <location>
        <position position="106"/>
    </location>
</feature>
<proteinExistence type="predicted"/>
<evidence type="ECO:0000313" key="2">
    <source>
        <dbReference type="EMBL" id="PNJ89280.1"/>
    </source>
</evidence>
<accession>A0A2J8Y4W0</accession>
<reference evidence="2" key="1">
    <citation type="submission" date="2017-12" db="EMBL/GenBank/DDBJ databases">
        <title>High-resolution comparative analysis of great ape genomes.</title>
        <authorList>
            <person name="Pollen A."/>
            <person name="Hastie A."/>
            <person name="Hormozdiari F."/>
            <person name="Dougherty M."/>
            <person name="Liu R."/>
            <person name="Chaisson M."/>
            <person name="Hoppe E."/>
            <person name="Hill C."/>
            <person name="Pang A."/>
            <person name="Hillier L."/>
            <person name="Baker C."/>
            <person name="Armstrong J."/>
            <person name="Shendure J."/>
            <person name="Paten B."/>
            <person name="Wilson R."/>
            <person name="Chao H."/>
            <person name="Schneider V."/>
            <person name="Ventura M."/>
            <person name="Kronenberg Z."/>
            <person name="Murali S."/>
            <person name="Gordon D."/>
            <person name="Cantsilieris S."/>
            <person name="Munson K."/>
            <person name="Nelson B."/>
            <person name="Raja A."/>
            <person name="Underwood J."/>
            <person name="Diekhans M."/>
            <person name="Fiddes I."/>
            <person name="Haussler D."/>
            <person name="Eichler E."/>
        </authorList>
    </citation>
    <scope>NUCLEOTIDE SEQUENCE [LARGE SCALE GENOMIC DNA]</scope>
    <source>
        <strain evidence="2">Susie</strain>
    </source>
</reference>
<organism evidence="2">
    <name type="scientific">Pongo abelii</name>
    <name type="common">Sumatran orangutan</name>
    <name type="synonym">Pongo pygmaeus abelii</name>
    <dbReference type="NCBI Taxonomy" id="9601"/>
    <lineage>
        <taxon>Eukaryota</taxon>
        <taxon>Metazoa</taxon>
        <taxon>Chordata</taxon>
        <taxon>Craniata</taxon>
        <taxon>Vertebrata</taxon>
        <taxon>Euteleostomi</taxon>
        <taxon>Mammalia</taxon>
        <taxon>Eutheria</taxon>
        <taxon>Euarchontoglires</taxon>
        <taxon>Primates</taxon>
        <taxon>Haplorrhini</taxon>
        <taxon>Catarrhini</taxon>
        <taxon>Hominidae</taxon>
        <taxon>Pongo</taxon>
    </lineage>
</organism>
<feature type="region of interest" description="Disordered" evidence="1">
    <location>
        <begin position="76"/>
        <end position="106"/>
    </location>
</feature>
<gene>
    <name evidence="2" type="ORF">CR201_G0016541</name>
</gene>
<protein>
    <submittedName>
        <fullName evidence="2">C6orf223 isoform 3</fullName>
    </submittedName>
</protein>
<dbReference type="EMBL" id="NDHI03003283">
    <property type="protein sequence ID" value="PNJ89280.1"/>
    <property type="molecule type" value="Genomic_DNA"/>
</dbReference>
<dbReference type="InterPro" id="IPR041009">
    <property type="entry name" value="DUF5550"/>
</dbReference>
<comment type="caution">
    <text evidence="2">The sequence shown here is derived from an EMBL/GenBank/DDBJ whole genome shotgun (WGS) entry which is preliminary data.</text>
</comment>
<dbReference type="Pfam" id="PF17704">
    <property type="entry name" value="DUF5550"/>
    <property type="match status" value="1"/>
</dbReference>
<sequence>MMPLAEAGALAQGGGPSATEWACILRRLLRKKGVDGGLFSPEDPQAQAAHLTDGQSIQKKWRDFSCPQSRKTECFWQKEQHKQRSGNPRCLQFEGGERTPPPSQTW</sequence>
<dbReference type="AlphaFoldDB" id="A0A2J8Y4W0"/>
<evidence type="ECO:0000256" key="1">
    <source>
        <dbReference type="SAM" id="MobiDB-lite"/>
    </source>
</evidence>
<name>A0A2J8Y4W0_PONAB</name>